<keyword evidence="13" id="KW-1185">Reference proteome</keyword>
<proteinExistence type="inferred from homology"/>
<dbReference type="RefSeq" id="XP_002679359.1">
    <property type="nucleotide sequence ID" value="XM_002679313.1"/>
</dbReference>
<comment type="similarity">
    <text evidence="3 10">Belongs to the ELOF1 family.</text>
</comment>
<evidence type="ECO:0000256" key="5">
    <source>
        <dbReference type="ARBA" id="ARBA00022771"/>
    </source>
</evidence>
<dbReference type="Gene3D" id="2.20.25.190">
    <property type="match status" value="1"/>
</dbReference>
<comment type="function">
    <text evidence="1 10">Transcription elongation factor implicated in the maintenance of proper chromatin structure in actively transcribed regions.</text>
</comment>
<evidence type="ECO:0000256" key="7">
    <source>
        <dbReference type="ARBA" id="ARBA00023015"/>
    </source>
</evidence>
<dbReference type="SUPFAM" id="SSF57783">
    <property type="entry name" value="Zinc beta-ribbon"/>
    <property type="match status" value="1"/>
</dbReference>
<keyword evidence="8 10" id="KW-0804">Transcription</keyword>
<dbReference type="Pfam" id="PF05129">
    <property type="entry name" value="Zn_ribbon_Elf1"/>
    <property type="match status" value="1"/>
</dbReference>
<accession>D2V9N6</accession>
<dbReference type="FunFam" id="2.20.25.190:FF:000001">
    <property type="entry name" value="Transcription elongation factor 1 homolog"/>
    <property type="match status" value="1"/>
</dbReference>
<dbReference type="EMBL" id="GG738858">
    <property type="protein sequence ID" value="EFC46615.1"/>
    <property type="molecule type" value="Genomic_DNA"/>
</dbReference>
<dbReference type="GO" id="GO:0008023">
    <property type="term" value="C:transcription elongation factor complex"/>
    <property type="evidence" value="ECO:0007669"/>
    <property type="project" value="TreeGrafter"/>
</dbReference>
<evidence type="ECO:0000256" key="11">
    <source>
        <dbReference type="SAM" id="MobiDB-lite"/>
    </source>
</evidence>
<dbReference type="GO" id="GO:0006368">
    <property type="term" value="P:transcription elongation by RNA polymerase II"/>
    <property type="evidence" value="ECO:0007669"/>
    <property type="project" value="TreeGrafter"/>
</dbReference>
<dbReference type="STRING" id="5762.D2V9N6"/>
<dbReference type="eggNOG" id="KOG3214">
    <property type="taxonomic scope" value="Eukaryota"/>
</dbReference>
<dbReference type="AlphaFoldDB" id="D2V9N6"/>
<dbReference type="Proteomes" id="UP000006671">
    <property type="component" value="Unassembled WGS sequence"/>
</dbReference>
<feature type="compositionally biased region" description="Polar residues" evidence="11">
    <location>
        <begin position="91"/>
        <end position="109"/>
    </location>
</feature>
<name>D2V9N6_NAEGR</name>
<evidence type="ECO:0000256" key="3">
    <source>
        <dbReference type="ARBA" id="ARBA00009730"/>
    </source>
</evidence>
<evidence type="ECO:0000313" key="12">
    <source>
        <dbReference type="EMBL" id="EFC46615.1"/>
    </source>
</evidence>
<evidence type="ECO:0000256" key="8">
    <source>
        <dbReference type="ARBA" id="ARBA00023163"/>
    </source>
</evidence>
<feature type="region of interest" description="Disordered" evidence="11">
    <location>
        <begin position="80"/>
        <end position="139"/>
    </location>
</feature>
<evidence type="ECO:0000256" key="2">
    <source>
        <dbReference type="ARBA" id="ARBA00004123"/>
    </source>
</evidence>
<dbReference type="FunCoup" id="D2V9N6">
    <property type="interactions" value="169"/>
</dbReference>
<dbReference type="InterPro" id="IPR038567">
    <property type="entry name" value="T_Elf1_sf"/>
</dbReference>
<dbReference type="GeneID" id="8848712"/>
<dbReference type="GO" id="GO:0008270">
    <property type="term" value="F:zinc ion binding"/>
    <property type="evidence" value="ECO:0007669"/>
    <property type="project" value="UniProtKB-KW"/>
</dbReference>
<dbReference type="OrthoDB" id="445983at2759"/>
<feature type="compositionally biased region" description="Acidic residues" evidence="11">
    <location>
        <begin position="111"/>
        <end position="122"/>
    </location>
</feature>
<dbReference type="PANTHER" id="PTHR20934:SF0">
    <property type="entry name" value="TRANSCRIPTION ELONGATION FACTOR 1 HOMOLOG"/>
    <property type="match status" value="1"/>
</dbReference>
<evidence type="ECO:0000256" key="9">
    <source>
        <dbReference type="ARBA" id="ARBA00023242"/>
    </source>
</evidence>
<dbReference type="KEGG" id="ngr:NAEGRDRAFT_79089"/>
<keyword evidence="6 10" id="KW-0862">Zinc</keyword>
<comment type="subcellular location">
    <subcellularLocation>
        <location evidence="2 10">Nucleus</location>
    </subcellularLocation>
</comment>
<dbReference type="PANTHER" id="PTHR20934">
    <property type="entry name" value="TRANSCRIPTION ELONGATION FACTOR 1 HOMOLOG"/>
    <property type="match status" value="1"/>
</dbReference>
<protein>
    <recommendedName>
        <fullName evidence="10">Transcription elongation factor 1 homolog</fullName>
    </recommendedName>
</protein>
<sequence length="139" mass="16188">MGKRATRKPPPKKVVPKLPTSFDCPFCNNTSTVECTIDRKKSQGRLNCQICGAQYQTNITYITDPIDVYSEWIDECEKVNREKEEEEEDQVPQQVVNYRSNHASAQHQAYQDDEEEDDEEEEAPRQGYNHQVYNRGGYH</sequence>
<organism evidence="13">
    <name type="scientific">Naegleria gruberi</name>
    <name type="common">Amoeba</name>
    <dbReference type="NCBI Taxonomy" id="5762"/>
    <lineage>
        <taxon>Eukaryota</taxon>
        <taxon>Discoba</taxon>
        <taxon>Heterolobosea</taxon>
        <taxon>Tetramitia</taxon>
        <taxon>Eutetramitia</taxon>
        <taxon>Vahlkampfiidae</taxon>
        <taxon>Naegleria</taxon>
    </lineage>
</organism>
<dbReference type="InParanoid" id="D2V9N6"/>
<dbReference type="InterPro" id="IPR007808">
    <property type="entry name" value="Elf1"/>
</dbReference>
<evidence type="ECO:0000256" key="10">
    <source>
        <dbReference type="RuleBase" id="RU364033"/>
    </source>
</evidence>
<keyword evidence="9 10" id="KW-0539">Nucleus</keyword>
<gene>
    <name evidence="12" type="ORF">NAEGRDRAFT_79089</name>
</gene>
<keyword evidence="5 10" id="KW-0863">Zinc-finger</keyword>
<evidence type="ECO:0000256" key="4">
    <source>
        <dbReference type="ARBA" id="ARBA00022723"/>
    </source>
</evidence>
<evidence type="ECO:0000256" key="1">
    <source>
        <dbReference type="ARBA" id="ARBA00003357"/>
    </source>
</evidence>
<dbReference type="GO" id="GO:0000993">
    <property type="term" value="F:RNA polymerase II complex binding"/>
    <property type="evidence" value="ECO:0007669"/>
    <property type="project" value="TreeGrafter"/>
</dbReference>
<keyword evidence="7 10" id="KW-0805">Transcription regulation</keyword>
<keyword evidence="4 10" id="KW-0479">Metal-binding</keyword>
<dbReference type="VEuPathDB" id="AmoebaDB:NAEGRDRAFT_79089"/>
<evidence type="ECO:0000256" key="6">
    <source>
        <dbReference type="ARBA" id="ARBA00022833"/>
    </source>
</evidence>
<reference evidence="12 13" key="1">
    <citation type="journal article" date="2010" name="Cell">
        <title>The genome of Naegleria gruberi illuminates early eukaryotic versatility.</title>
        <authorList>
            <person name="Fritz-Laylin L.K."/>
            <person name="Prochnik S.E."/>
            <person name="Ginger M.L."/>
            <person name="Dacks J.B."/>
            <person name="Carpenter M.L."/>
            <person name="Field M.C."/>
            <person name="Kuo A."/>
            <person name="Paredez A."/>
            <person name="Chapman J."/>
            <person name="Pham J."/>
            <person name="Shu S."/>
            <person name="Neupane R."/>
            <person name="Cipriano M."/>
            <person name="Mancuso J."/>
            <person name="Tu H."/>
            <person name="Salamov A."/>
            <person name="Lindquist E."/>
            <person name="Shapiro H."/>
            <person name="Lucas S."/>
            <person name="Grigoriev I.V."/>
            <person name="Cande W.Z."/>
            <person name="Fulton C."/>
            <person name="Rokhsar D.S."/>
            <person name="Dawson S.C."/>
        </authorList>
    </citation>
    <scope>NUCLEOTIDE SEQUENCE [LARGE SCALE GENOMIC DNA]</scope>
    <source>
        <strain evidence="12 13">NEG-M</strain>
    </source>
</reference>
<evidence type="ECO:0000313" key="13">
    <source>
        <dbReference type="Proteomes" id="UP000006671"/>
    </source>
</evidence>